<evidence type="ECO:0000256" key="9">
    <source>
        <dbReference type="ARBA" id="ARBA00022763"/>
    </source>
</evidence>
<dbReference type="InterPro" id="IPR006642">
    <property type="entry name" value="Rad18_UBZ4"/>
</dbReference>
<dbReference type="AlphaFoldDB" id="A0AAD4KRP6"/>
<dbReference type="EMBL" id="JAJTJA010000007">
    <property type="protein sequence ID" value="KAH8696707.1"/>
    <property type="molecule type" value="Genomic_DNA"/>
</dbReference>
<feature type="compositionally biased region" description="Polar residues" evidence="20">
    <location>
        <begin position="196"/>
        <end position="207"/>
    </location>
</feature>
<evidence type="ECO:0000256" key="14">
    <source>
        <dbReference type="ARBA" id="ARBA00023204"/>
    </source>
</evidence>
<sequence>MDHSFDIPDSTDWLNTPLSGVASLESALRCQVCKDFFDTPVITSCSHTFCSLCIRRCLSAEGKCPACRCADQELKLRRNWAVQELVDTFKNIRPHMLALAQESAALDQEDPDSSQPATKKRRLDTADEEGQSRPGSRRTRSQAKAREAPVVQVPPEEDPEDEDYIPDDGLVACPMCNQRMKEGIVFSHLDICKGPQKSSKGSRSNRLPQQSFQYQQQSNIQPPDRLPVINYSLLKENALRKKMKELGIPDWGPRPLLQRRHTEWVNLFNANCDAIVPKAKRDLLKDLDIWERTQGGMASNMGAPVGPNAVMAKTFDATAWSTNHDDDFRRLIENARKKKDVKIREDSKVPQPSQGQTNVTGLPSDTNEASNVLPIEAPFTPFYNGKSSSDLQKELYSEDVINPDG</sequence>
<evidence type="ECO:0000313" key="23">
    <source>
        <dbReference type="EMBL" id="KAH8696707.1"/>
    </source>
</evidence>
<accession>A0AAD4KRP6</accession>
<reference evidence="23" key="1">
    <citation type="submission" date="2021-12" db="EMBL/GenBank/DDBJ databases">
        <title>Convergent genome expansion in fungi linked to evolution of root-endophyte symbiosis.</title>
        <authorList>
            <consortium name="DOE Joint Genome Institute"/>
            <person name="Ke Y.-H."/>
            <person name="Bonito G."/>
            <person name="Liao H.-L."/>
            <person name="Looney B."/>
            <person name="Rojas-Flechas A."/>
            <person name="Nash J."/>
            <person name="Hameed K."/>
            <person name="Schadt C."/>
            <person name="Martin F."/>
            <person name="Crous P.W."/>
            <person name="Miettinen O."/>
            <person name="Magnuson J.K."/>
            <person name="Labbe J."/>
            <person name="Jacobson D."/>
            <person name="Doktycz M.J."/>
            <person name="Veneault-Fourrey C."/>
            <person name="Kuo A."/>
            <person name="Mondo S."/>
            <person name="Calhoun S."/>
            <person name="Riley R."/>
            <person name="Ohm R."/>
            <person name="LaButti K."/>
            <person name="Andreopoulos B."/>
            <person name="Pangilinan J."/>
            <person name="Nolan M."/>
            <person name="Tritt A."/>
            <person name="Clum A."/>
            <person name="Lipzen A."/>
            <person name="Daum C."/>
            <person name="Barry K."/>
            <person name="Grigoriev I.V."/>
            <person name="Vilgalys R."/>
        </authorList>
    </citation>
    <scope>NUCLEOTIDE SEQUENCE</scope>
    <source>
        <strain evidence="23">PMI_201</strain>
    </source>
</reference>
<dbReference type="GO" id="GO:0006513">
    <property type="term" value="P:protein monoubiquitination"/>
    <property type="evidence" value="ECO:0007669"/>
    <property type="project" value="InterPro"/>
</dbReference>
<dbReference type="PANTHER" id="PTHR14134">
    <property type="entry name" value="E3 UBIQUITIN-PROTEIN LIGASE RAD18"/>
    <property type="match status" value="1"/>
</dbReference>
<evidence type="ECO:0000256" key="10">
    <source>
        <dbReference type="ARBA" id="ARBA00022771"/>
    </source>
</evidence>
<feature type="domain" description="RING-type" evidence="21">
    <location>
        <begin position="30"/>
        <end position="68"/>
    </location>
</feature>
<gene>
    <name evidence="23" type="ORF">BGW36DRAFT_360524</name>
</gene>
<dbReference type="SMART" id="SM00184">
    <property type="entry name" value="RING"/>
    <property type="match status" value="1"/>
</dbReference>
<evidence type="ECO:0000313" key="24">
    <source>
        <dbReference type="Proteomes" id="UP001201262"/>
    </source>
</evidence>
<dbReference type="Gene3D" id="3.30.40.10">
    <property type="entry name" value="Zinc/RING finger domain, C3HC4 (zinc finger)"/>
    <property type="match status" value="1"/>
</dbReference>
<feature type="compositionally biased region" description="Acidic residues" evidence="20">
    <location>
        <begin position="155"/>
        <end position="164"/>
    </location>
</feature>
<dbReference type="GO" id="GO:0061630">
    <property type="term" value="F:ubiquitin protein ligase activity"/>
    <property type="evidence" value="ECO:0007669"/>
    <property type="project" value="UniProtKB-UniRule"/>
</dbReference>
<comment type="caution">
    <text evidence="23">The sequence shown here is derived from an EMBL/GenBank/DDBJ whole genome shotgun (WGS) entry which is preliminary data.</text>
</comment>
<dbReference type="PROSITE" id="PS50800">
    <property type="entry name" value="SAP"/>
    <property type="match status" value="1"/>
</dbReference>
<dbReference type="EC" id="2.3.2.27" evidence="5 19"/>
<evidence type="ECO:0000256" key="19">
    <source>
        <dbReference type="RuleBase" id="RU368093"/>
    </source>
</evidence>
<evidence type="ECO:0000256" key="11">
    <source>
        <dbReference type="ARBA" id="ARBA00022786"/>
    </source>
</evidence>
<dbReference type="GeneID" id="70244470"/>
<dbReference type="InterPro" id="IPR004580">
    <property type="entry name" value="Rad18_fungi"/>
</dbReference>
<protein>
    <recommendedName>
        <fullName evidence="6 19">Postreplication repair E3 ubiquitin-protein ligase RAD18</fullName>
        <ecNumber evidence="5 19">2.3.2.27</ecNumber>
    </recommendedName>
    <alternativeName>
        <fullName evidence="19">RING-type E3 ubiquitin transferase RAD18</fullName>
    </alternativeName>
</protein>
<dbReference type="InterPro" id="IPR003034">
    <property type="entry name" value="SAP_dom"/>
</dbReference>
<keyword evidence="12 19" id="KW-0862">Zinc</keyword>
<evidence type="ECO:0000256" key="16">
    <source>
        <dbReference type="ARBA" id="ARBA00054102"/>
    </source>
</evidence>
<dbReference type="GO" id="GO:0006281">
    <property type="term" value="P:DNA repair"/>
    <property type="evidence" value="ECO:0007669"/>
    <property type="project" value="UniProtKB-KW"/>
</dbReference>
<feature type="compositionally biased region" description="Low complexity" evidence="20">
    <location>
        <begin position="208"/>
        <end position="221"/>
    </location>
</feature>
<comment type="pathway">
    <text evidence="3 19">Protein modification; protein ubiquitination.</text>
</comment>
<keyword evidence="13 19" id="KW-0238">DNA-binding</keyword>
<dbReference type="PANTHER" id="PTHR14134:SF2">
    <property type="entry name" value="E3 UBIQUITIN-PROTEIN LIGASE RAD18"/>
    <property type="match status" value="1"/>
</dbReference>
<dbReference type="PROSITE" id="PS00518">
    <property type="entry name" value="ZF_RING_1"/>
    <property type="match status" value="1"/>
</dbReference>
<keyword evidence="8 19" id="KW-0479">Metal-binding</keyword>
<evidence type="ECO:0000256" key="2">
    <source>
        <dbReference type="ARBA" id="ARBA00004123"/>
    </source>
</evidence>
<dbReference type="SMART" id="SM00513">
    <property type="entry name" value="SAP"/>
    <property type="match status" value="1"/>
</dbReference>
<dbReference type="GO" id="GO:0008270">
    <property type="term" value="F:zinc ion binding"/>
    <property type="evidence" value="ECO:0007669"/>
    <property type="project" value="UniProtKB-KW"/>
</dbReference>
<keyword evidence="11 19" id="KW-0833">Ubl conjugation pathway</keyword>
<evidence type="ECO:0000256" key="4">
    <source>
        <dbReference type="ARBA" id="ARBA00009506"/>
    </source>
</evidence>
<dbReference type="PROSITE" id="PS50089">
    <property type="entry name" value="ZF_RING_2"/>
    <property type="match status" value="1"/>
</dbReference>
<keyword evidence="14 19" id="KW-0234">DNA repair</keyword>
<dbReference type="GO" id="GO:0097505">
    <property type="term" value="C:Rad6-Rad18 complex"/>
    <property type="evidence" value="ECO:0007669"/>
    <property type="project" value="TreeGrafter"/>
</dbReference>
<evidence type="ECO:0000256" key="3">
    <source>
        <dbReference type="ARBA" id="ARBA00004906"/>
    </source>
</evidence>
<evidence type="ECO:0000256" key="12">
    <source>
        <dbReference type="ARBA" id="ARBA00022833"/>
    </source>
</evidence>
<comment type="subcellular location">
    <subcellularLocation>
        <location evidence="2 19">Nucleus</location>
    </subcellularLocation>
</comment>
<dbReference type="InterPro" id="IPR017907">
    <property type="entry name" value="Znf_RING_CS"/>
</dbReference>
<dbReference type="RefSeq" id="XP_046071643.1">
    <property type="nucleotide sequence ID" value="XM_046214183.1"/>
</dbReference>
<dbReference type="InterPro" id="IPR013083">
    <property type="entry name" value="Znf_RING/FYVE/PHD"/>
</dbReference>
<evidence type="ECO:0000256" key="18">
    <source>
        <dbReference type="PROSITE-ProRule" id="PRU00175"/>
    </source>
</evidence>
<evidence type="ECO:0000259" key="21">
    <source>
        <dbReference type="PROSITE" id="PS50089"/>
    </source>
</evidence>
<evidence type="ECO:0000256" key="1">
    <source>
        <dbReference type="ARBA" id="ARBA00000900"/>
    </source>
</evidence>
<name>A0AAD4KRP6_9EURO</name>
<keyword evidence="7 19" id="KW-0808">Transferase</keyword>
<dbReference type="FunFam" id="3.30.40.10:FF:000172">
    <property type="entry name" value="E3 ubiquitin-protein ligase RAD18"/>
    <property type="match status" value="1"/>
</dbReference>
<evidence type="ECO:0000256" key="17">
    <source>
        <dbReference type="ARBA" id="ARBA00066140"/>
    </source>
</evidence>
<evidence type="ECO:0000256" key="15">
    <source>
        <dbReference type="ARBA" id="ARBA00023242"/>
    </source>
</evidence>
<keyword evidence="9 19" id="KW-0227">DNA damage</keyword>
<dbReference type="InterPro" id="IPR039577">
    <property type="entry name" value="Rad18"/>
</dbReference>
<evidence type="ECO:0000256" key="6">
    <source>
        <dbReference type="ARBA" id="ARBA00015551"/>
    </source>
</evidence>
<evidence type="ECO:0000256" key="13">
    <source>
        <dbReference type="ARBA" id="ARBA00023125"/>
    </source>
</evidence>
<dbReference type="GO" id="GO:0003697">
    <property type="term" value="F:single-stranded DNA binding"/>
    <property type="evidence" value="ECO:0007669"/>
    <property type="project" value="UniProtKB-UniRule"/>
</dbReference>
<evidence type="ECO:0000256" key="20">
    <source>
        <dbReference type="SAM" id="MobiDB-lite"/>
    </source>
</evidence>
<dbReference type="NCBIfam" id="TIGR00599">
    <property type="entry name" value="rad18"/>
    <property type="match status" value="1"/>
</dbReference>
<comment type="similarity">
    <text evidence="4 19">Belongs to the RAD18 family.</text>
</comment>
<dbReference type="InterPro" id="IPR001841">
    <property type="entry name" value="Znf_RING"/>
</dbReference>
<dbReference type="SMART" id="SM00734">
    <property type="entry name" value="ZnF_Rad18"/>
    <property type="match status" value="1"/>
</dbReference>
<comment type="subunit">
    <text evidence="17 19">Interacts with E2 UBC2, forming a complex with ubiquitin ligase activity.</text>
</comment>
<feature type="region of interest" description="Disordered" evidence="20">
    <location>
        <begin position="103"/>
        <end position="164"/>
    </location>
</feature>
<keyword evidence="24" id="KW-1185">Reference proteome</keyword>
<feature type="domain" description="SAP" evidence="22">
    <location>
        <begin position="231"/>
        <end position="265"/>
    </location>
</feature>
<feature type="region of interest" description="Disordered" evidence="20">
    <location>
        <begin position="339"/>
        <end position="405"/>
    </location>
</feature>
<proteinExistence type="inferred from homology"/>
<comment type="function">
    <text evidence="16 19">E3 RING-finger protein, member of the UBC2/RAD6 epistasis group. Associates to the E2 ubiquitin conjugating enzyme UBC2/RAD6 to form the UBC2-RAD18 ubiquitin ligase complex involved in postreplicative repair (PRR) of damaged DNA.</text>
</comment>
<dbReference type="GO" id="GO:0006301">
    <property type="term" value="P:DNA damage tolerance"/>
    <property type="evidence" value="ECO:0007669"/>
    <property type="project" value="InterPro"/>
</dbReference>
<evidence type="ECO:0000256" key="5">
    <source>
        <dbReference type="ARBA" id="ARBA00012483"/>
    </source>
</evidence>
<dbReference type="Pfam" id="PF13923">
    <property type="entry name" value="zf-C3HC4_2"/>
    <property type="match status" value="1"/>
</dbReference>
<feature type="region of interest" description="Disordered" evidence="20">
    <location>
        <begin position="195"/>
        <end position="221"/>
    </location>
</feature>
<dbReference type="GO" id="GO:0005634">
    <property type="term" value="C:nucleus"/>
    <property type="evidence" value="ECO:0007669"/>
    <property type="project" value="UniProtKB-SubCell"/>
</dbReference>
<comment type="catalytic activity">
    <reaction evidence="1 19">
        <text>S-ubiquitinyl-[E2 ubiquitin-conjugating enzyme]-L-cysteine + [acceptor protein]-L-lysine = [E2 ubiquitin-conjugating enzyme]-L-cysteine + N(6)-ubiquitinyl-[acceptor protein]-L-lysine.</text>
        <dbReference type="EC" id="2.3.2.27"/>
    </reaction>
</comment>
<evidence type="ECO:0000256" key="8">
    <source>
        <dbReference type="ARBA" id="ARBA00022723"/>
    </source>
</evidence>
<dbReference type="SUPFAM" id="SSF57850">
    <property type="entry name" value="RING/U-box"/>
    <property type="match status" value="1"/>
</dbReference>
<organism evidence="23 24">
    <name type="scientific">Talaromyces proteolyticus</name>
    <dbReference type="NCBI Taxonomy" id="1131652"/>
    <lineage>
        <taxon>Eukaryota</taxon>
        <taxon>Fungi</taxon>
        <taxon>Dikarya</taxon>
        <taxon>Ascomycota</taxon>
        <taxon>Pezizomycotina</taxon>
        <taxon>Eurotiomycetes</taxon>
        <taxon>Eurotiomycetidae</taxon>
        <taxon>Eurotiales</taxon>
        <taxon>Trichocomaceae</taxon>
        <taxon>Talaromyces</taxon>
        <taxon>Talaromyces sect. Bacilispori</taxon>
    </lineage>
</organism>
<evidence type="ECO:0000256" key="7">
    <source>
        <dbReference type="ARBA" id="ARBA00022679"/>
    </source>
</evidence>
<feature type="compositionally biased region" description="Polar residues" evidence="20">
    <location>
        <begin position="350"/>
        <end position="370"/>
    </location>
</feature>
<evidence type="ECO:0000259" key="22">
    <source>
        <dbReference type="PROSITE" id="PS50800"/>
    </source>
</evidence>
<dbReference type="Proteomes" id="UP001201262">
    <property type="component" value="Unassembled WGS sequence"/>
</dbReference>
<keyword evidence="15 19" id="KW-0539">Nucleus</keyword>
<keyword evidence="10 18" id="KW-0863">Zinc-finger</keyword>